<protein>
    <submittedName>
        <fullName evidence="2">Uncharacterized protein</fullName>
    </submittedName>
</protein>
<name>A0A804PB79_MAIZE</name>
<dbReference type="InParanoid" id="A0A804PB79"/>
<dbReference type="Proteomes" id="UP000007305">
    <property type="component" value="Chromosome 5"/>
</dbReference>
<reference evidence="3" key="1">
    <citation type="journal article" date="2009" name="Science">
        <title>The B73 maize genome: complexity, diversity, and dynamics.</title>
        <authorList>
            <person name="Schnable P.S."/>
            <person name="Ware D."/>
            <person name="Fulton R.S."/>
            <person name="Stein J.C."/>
            <person name="Wei F."/>
            <person name="Pasternak S."/>
            <person name="Liang C."/>
            <person name="Zhang J."/>
            <person name="Fulton L."/>
            <person name="Graves T.A."/>
            <person name="Minx P."/>
            <person name="Reily A.D."/>
            <person name="Courtney L."/>
            <person name="Kruchowski S.S."/>
            <person name="Tomlinson C."/>
            <person name="Strong C."/>
            <person name="Delehaunty K."/>
            <person name="Fronick C."/>
            <person name="Courtney B."/>
            <person name="Rock S.M."/>
            <person name="Belter E."/>
            <person name="Du F."/>
            <person name="Kim K."/>
            <person name="Abbott R.M."/>
            <person name="Cotton M."/>
            <person name="Levy A."/>
            <person name="Marchetto P."/>
            <person name="Ochoa K."/>
            <person name="Jackson S.M."/>
            <person name="Gillam B."/>
            <person name="Chen W."/>
            <person name="Yan L."/>
            <person name="Higginbotham J."/>
            <person name="Cardenas M."/>
            <person name="Waligorski J."/>
            <person name="Applebaum E."/>
            <person name="Phelps L."/>
            <person name="Falcone J."/>
            <person name="Kanchi K."/>
            <person name="Thane T."/>
            <person name="Scimone A."/>
            <person name="Thane N."/>
            <person name="Henke J."/>
            <person name="Wang T."/>
            <person name="Ruppert J."/>
            <person name="Shah N."/>
            <person name="Rotter K."/>
            <person name="Hodges J."/>
            <person name="Ingenthron E."/>
            <person name="Cordes M."/>
            <person name="Kohlberg S."/>
            <person name="Sgro J."/>
            <person name="Delgado B."/>
            <person name="Mead K."/>
            <person name="Chinwalla A."/>
            <person name="Leonard S."/>
            <person name="Crouse K."/>
            <person name="Collura K."/>
            <person name="Kudrna D."/>
            <person name="Currie J."/>
            <person name="He R."/>
            <person name="Angelova A."/>
            <person name="Rajasekar S."/>
            <person name="Mueller T."/>
            <person name="Lomeli R."/>
            <person name="Scara G."/>
            <person name="Ko A."/>
            <person name="Delaney K."/>
            <person name="Wissotski M."/>
            <person name="Lopez G."/>
            <person name="Campos D."/>
            <person name="Braidotti M."/>
            <person name="Ashley E."/>
            <person name="Golser W."/>
            <person name="Kim H."/>
            <person name="Lee S."/>
            <person name="Lin J."/>
            <person name="Dujmic Z."/>
            <person name="Kim W."/>
            <person name="Talag J."/>
            <person name="Zuccolo A."/>
            <person name="Fan C."/>
            <person name="Sebastian A."/>
            <person name="Kramer M."/>
            <person name="Spiegel L."/>
            <person name="Nascimento L."/>
            <person name="Zutavern T."/>
            <person name="Miller B."/>
            <person name="Ambroise C."/>
            <person name="Muller S."/>
            <person name="Spooner W."/>
            <person name="Narechania A."/>
            <person name="Ren L."/>
            <person name="Wei S."/>
            <person name="Kumari S."/>
            <person name="Faga B."/>
            <person name="Levy M.J."/>
            <person name="McMahan L."/>
            <person name="Van Buren P."/>
            <person name="Vaughn M.W."/>
            <person name="Ying K."/>
            <person name="Yeh C.-T."/>
            <person name="Emrich S.J."/>
            <person name="Jia Y."/>
            <person name="Kalyanaraman A."/>
            <person name="Hsia A.-P."/>
            <person name="Barbazuk W.B."/>
            <person name="Baucom R.S."/>
            <person name="Brutnell T.P."/>
            <person name="Carpita N.C."/>
            <person name="Chaparro C."/>
            <person name="Chia J.-M."/>
            <person name="Deragon J.-M."/>
            <person name="Estill J.C."/>
            <person name="Fu Y."/>
            <person name="Jeddeloh J.A."/>
            <person name="Han Y."/>
            <person name="Lee H."/>
            <person name="Li P."/>
            <person name="Lisch D.R."/>
            <person name="Liu S."/>
            <person name="Liu Z."/>
            <person name="Nagel D.H."/>
            <person name="McCann M.C."/>
            <person name="SanMiguel P."/>
            <person name="Myers A.M."/>
            <person name="Nettleton D."/>
            <person name="Nguyen J."/>
            <person name="Penning B.W."/>
            <person name="Ponnala L."/>
            <person name="Schneider K.L."/>
            <person name="Schwartz D.C."/>
            <person name="Sharma A."/>
            <person name="Soderlund C."/>
            <person name="Springer N.M."/>
            <person name="Sun Q."/>
            <person name="Wang H."/>
            <person name="Waterman M."/>
            <person name="Westerman R."/>
            <person name="Wolfgruber T.K."/>
            <person name="Yang L."/>
            <person name="Yu Y."/>
            <person name="Zhang L."/>
            <person name="Zhou S."/>
            <person name="Zhu Q."/>
            <person name="Bennetzen J.L."/>
            <person name="Dawe R.K."/>
            <person name="Jiang J."/>
            <person name="Jiang N."/>
            <person name="Presting G.G."/>
            <person name="Wessler S.R."/>
            <person name="Aluru S."/>
            <person name="Martienssen R.A."/>
            <person name="Clifton S.W."/>
            <person name="McCombie W.R."/>
            <person name="Wing R.A."/>
            <person name="Wilson R.K."/>
        </authorList>
    </citation>
    <scope>NUCLEOTIDE SEQUENCE [LARGE SCALE GENOMIC DNA]</scope>
    <source>
        <strain evidence="3">cv. B73</strain>
    </source>
</reference>
<evidence type="ECO:0000313" key="3">
    <source>
        <dbReference type="Proteomes" id="UP000007305"/>
    </source>
</evidence>
<keyword evidence="3" id="KW-1185">Reference proteome</keyword>
<dbReference type="Gramene" id="Zm00001eb223130_T001">
    <property type="protein sequence ID" value="Zm00001eb223130_P001"/>
    <property type="gene ID" value="Zm00001eb223130"/>
</dbReference>
<proteinExistence type="predicted"/>
<dbReference type="EnsemblPlants" id="Zm00001eb223130_T001">
    <property type="protein sequence ID" value="Zm00001eb223130_P001"/>
    <property type="gene ID" value="Zm00001eb223130"/>
</dbReference>
<reference evidence="2" key="3">
    <citation type="submission" date="2021-05" db="UniProtKB">
        <authorList>
            <consortium name="EnsemblPlants"/>
        </authorList>
    </citation>
    <scope>IDENTIFICATION</scope>
    <source>
        <strain evidence="2">cv. B73</strain>
    </source>
</reference>
<dbReference type="SUPFAM" id="SSF50494">
    <property type="entry name" value="Trypsin-like serine proteases"/>
    <property type="match status" value="1"/>
</dbReference>
<reference evidence="2" key="2">
    <citation type="submission" date="2019-07" db="EMBL/GenBank/DDBJ databases">
        <authorList>
            <person name="Seetharam A."/>
            <person name="Woodhouse M."/>
            <person name="Cannon E."/>
        </authorList>
    </citation>
    <scope>NUCLEOTIDE SEQUENCE [LARGE SCALE GENOMIC DNA]</scope>
    <source>
        <strain evidence="2">cv. B73</strain>
    </source>
</reference>
<dbReference type="AlphaFoldDB" id="A0A804PB79"/>
<evidence type="ECO:0000313" key="2">
    <source>
        <dbReference type="EnsemblPlants" id="Zm00001eb223130_P001"/>
    </source>
</evidence>
<sequence length="75" mass="8312">MTSRWIAAQQKSPQPSVEGHNGCTRRPGCVPSYRDPGKQIFGLTIQWTGNSRGPLIDSYDHVIGVNTTTLTRKGW</sequence>
<feature type="compositionally biased region" description="Polar residues" evidence="1">
    <location>
        <begin position="1"/>
        <end position="15"/>
    </location>
</feature>
<evidence type="ECO:0000256" key="1">
    <source>
        <dbReference type="SAM" id="MobiDB-lite"/>
    </source>
</evidence>
<feature type="region of interest" description="Disordered" evidence="1">
    <location>
        <begin position="1"/>
        <end position="23"/>
    </location>
</feature>
<accession>A0A804PB79</accession>
<organism evidence="2 3">
    <name type="scientific">Zea mays</name>
    <name type="common">Maize</name>
    <dbReference type="NCBI Taxonomy" id="4577"/>
    <lineage>
        <taxon>Eukaryota</taxon>
        <taxon>Viridiplantae</taxon>
        <taxon>Streptophyta</taxon>
        <taxon>Embryophyta</taxon>
        <taxon>Tracheophyta</taxon>
        <taxon>Spermatophyta</taxon>
        <taxon>Magnoliopsida</taxon>
        <taxon>Liliopsida</taxon>
        <taxon>Poales</taxon>
        <taxon>Poaceae</taxon>
        <taxon>PACMAD clade</taxon>
        <taxon>Panicoideae</taxon>
        <taxon>Andropogonodae</taxon>
        <taxon>Andropogoneae</taxon>
        <taxon>Tripsacinae</taxon>
        <taxon>Zea</taxon>
    </lineage>
</organism>
<dbReference type="InterPro" id="IPR009003">
    <property type="entry name" value="Peptidase_S1_PA"/>
</dbReference>